<proteinExistence type="predicted"/>
<evidence type="ECO:0000313" key="1">
    <source>
        <dbReference type="EMBL" id="KAJ3541504.1"/>
    </source>
</evidence>
<accession>A0ACC1SKE2</accession>
<reference evidence="1" key="1">
    <citation type="submission" date="2022-08" db="EMBL/GenBank/DDBJ databases">
        <title>Genome Sequence of Fusarium decemcellulare.</title>
        <authorList>
            <person name="Buettner E."/>
        </authorList>
    </citation>
    <scope>NUCLEOTIDE SEQUENCE</scope>
    <source>
        <strain evidence="1">Babe19</strain>
    </source>
</reference>
<dbReference type="EMBL" id="JANRMS010000348">
    <property type="protein sequence ID" value="KAJ3541504.1"/>
    <property type="molecule type" value="Genomic_DNA"/>
</dbReference>
<keyword evidence="2" id="KW-1185">Reference proteome</keyword>
<organism evidence="1 2">
    <name type="scientific">Fusarium decemcellulare</name>
    <dbReference type="NCBI Taxonomy" id="57161"/>
    <lineage>
        <taxon>Eukaryota</taxon>
        <taxon>Fungi</taxon>
        <taxon>Dikarya</taxon>
        <taxon>Ascomycota</taxon>
        <taxon>Pezizomycotina</taxon>
        <taxon>Sordariomycetes</taxon>
        <taxon>Hypocreomycetidae</taxon>
        <taxon>Hypocreales</taxon>
        <taxon>Nectriaceae</taxon>
        <taxon>Fusarium</taxon>
        <taxon>Fusarium decemcellulare species complex</taxon>
    </lineage>
</organism>
<dbReference type="Proteomes" id="UP001148629">
    <property type="component" value="Unassembled WGS sequence"/>
</dbReference>
<sequence length="1730" mass="195131">MTTAIGVLAAMTIILHNFDGEPVFDGRILTLNAITSTLSTTSRSMELVLFSSSPRRLVDFEYLAAASRGPLGSLKVLLNFHINGGMIVRIGALATILTIALDPFAQQLVQLKEDRKLTQAGPEPQASIAKADRYSRGAHILEEAVNLMPSVAVENDRLVYKGDTPAEFKWDTWMEYAAQLSYANSRAGFQQQAVYNCPSADCDFKIFESLAVCSRCHDVSSSLHRRVRNKRSLIIDERHDTWHKTEYYLPNGLYLHNRDVKGDDPEMEKRLANVYLTMFGTGDPKRTVAMKKIETLIWDQSIIKVDAKYEAKTFQWPGTKVTAQECALYYCVKSYTSSVRNATLEENSSEVERCKRIPDSWQIHPAFLPAFEAADLPEWTKDYLAYDPWLSSMMRFDLELGDPEASSPRWNVSWEAVFSTSLLMKDIFTTCQTGGNNCSKEDVGWNWEPPSGVMMIDCTSCFASVQEDYVSVPEVAFRLWEEHNLDSFFTKLAEMMSTAIRNGADDNQNATGTALFTRTVYSVAWPWIALHCIATVGTLVFLIVTVASTAKAKLPAWKSSELAIFAQAAATERIFTGDETHKELEKKAKVASVVLLGKGSGNSEASDEEGIMLTTSVPPAEPCVSSRHSPEDQGVVYAGPESTGTDPESRLLQTKIRRICEATQNGVPKAIFLESIWPALEESYDVMVKALVKYWDRQLDRDGISAKVEGRRKSAESIRKSMDRREEDRIKRSLGPYTNLEEIFNDVHDLAGIRVVVDFAPQVEKVQEHIEKNFAPTKPRNAWLPDRPVGKLWKEIFRAYEGWNYPVKINPDLDETLQPYCNVTVEIQVTYLAESLYNRLAHPLLYKEVAGTLSRQEEMVIDMAHGLALCYSICLLMMQDKLEGQSHSLEQQTELRNAMRDATITPEQGEENKYLAALVNQMPGQVFHDQTHHISNKDANTSSSRTVPIDAFLRLLQASKVQEGLPDQLWEWMSEILEKAVQKAVKSPIPLPSWKDARFDSEDVRRRPKCHEGTQIDARYRIKAWVKDSQAPVLFWLHAPAGTGKSTLACTVGADLSDDGSFAAGYFFRRGDVDRNNISRIFPTIASQMLGTIPSYEPFLRESMNSCSNRDILKMSLEDQFRILLMTPLTTMSSVSRDKPAKAIIIGALDQCNQGYNDLSRLLALLATFRGVKDLRLCVLITGRPVRKITDALRHVDAKDYFTLVPYNEYKAKMRRLEIEGSVVYLATEFKEIKRRRKIKVHPWPTQKDFELLCRHATTPFPLFTYASALISFVDGTSSTHDPATRLQIWVKGCRQEPSRLDEMYAQILNDITGVDNEAKSMMLYIVGSIASLARPLSVSTLATLLDIPEDKMSHWLQNLQTILHVPDDNEQPVMLINESFRDFLFPKIPATASTLGQDFFYYHDGGLRKDVCNLSKETTAWNDIRRGAVGDCIPIDLQYACLYWVHHLRETEEPTDRAGIYKFLTDHFLHWIDTLSLLGGVREVAQVLEQLERFIERGYNPILTSHRRVASFVKDAREFVGSNAAVIDAMPLQIYGSTLVFSPPDSKIRQLFYDRRMKPIHKMKSGSVDWDTFLQPSVVSTETAPSPEETASGLFSRVSEMHLDATAEVLGRQFNGLNLNHHHSRPKPARRTVFKTTPVKHTLSALTPKPQKCMEPLQTRLNICRLTPLSKEEAHQEHLHHSPPPIPTGNVSPRRDSSSGFKVGPKETVIAIFAGIVVQSQLFYPGLWS</sequence>
<evidence type="ECO:0000313" key="2">
    <source>
        <dbReference type="Proteomes" id="UP001148629"/>
    </source>
</evidence>
<name>A0ACC1SKE2_9HYPO</name>
<gene>
    <name evidence="1" type="ORF">NM208_g4580</name>
</gene>
<protein>
    <submittedName>
        <fullName evidence="1">Uncharacterized protein</fullName>
    </submittedName>
</protein>
<comment type="caution">
    <text evidence="1">The sequence shown here is derived from an EMBL/GenBank/DDBJ whole genome shotgun (WGS) entry which is preliminary data.</text>
</comment>